<dbReference type="AlphaFoldDB" id="X1LFL8"/>
<sequence length="154" mass="18052">IKKENLHLTLLFIGSVKDEEIPQICQIVKNIAQTQKPFSLRFEKVCYGPPSKMPPRLIWLDLEKKPELLTLAEKLKKEMAEGSILRKIEKRGFSPHITLGRIRTWQWKRIEPEERPDIERELSLNFEVKSIEIMESILKRTGSEYIILESAKLT</sequence>
<dbReference type="GO" id="GO:0008664">
    <property type="term" value="F:RNA 2',3'-cyclic 3'-phosphodiesterase activity"/>
    <property type="evidence" value="ECO:0007669"/>
    <property type="project" value="InterPro"/>
</dbReference>
<proteinExistence type="predicted"/>
<keyword evidence="1" id="KW-0378">Hydrolase</keyword>
<evidence type="ECO:0000313" key="3">
    <source>
        <dbReference type="EMBL" id="GAI04641.1"/>
    </source>
</evidence>
<evidence type="ECO:0000259" key="2">
    <source>
        <dbReference type="Pfam" id="PF02834"/>
    </source>
</evidence>
<dbReference type="GO" id="GO:0004113">
    <property type="term" value="F:2',3'-cyclic-nucleotide 3'-phosphodiesterase activity"/>
    <property type="evidence" value="ECO:0007669"/>
    <property type="project" value="InterPro"/>
</dbReference>
<dbReference type="InterPro" id="IPR004175">
    <property type="entry name" value="RNA_CPDase"/>
</dbReference>
<feature type="domain" description="Phosphoesterase HXTX" evidence="2">
    <location>
        <begin position="2"/>
        <end position="59"/>
    </location>
</feature>
<dbReference type="EMBL" id="BARV01005877">
    <property type="protein sequence ID" value="GAI04641.1"/>
    <property type="molecule type" value="Genomic_DNA"/>
</dbReference>
<dbReference type="PANTHER" id="PTHR35561">
    <property type="entry name" value="RNA 2',3'-CYCLIC PHOSPHODIESTERASE"/>
    <property type="match status" value="1"/>
</dbReference>
<dbReference type="Gene3D" id="3.90.1140.10">
    <property type="entry name" value="Cyclic phosphodiesterase"/>
    <property type="match status" value="1"/>
</dbReference>
<reference evidence="3" key="1">
    <citation type="journal article" date="2014" name="Front. Microbiol.">
        <title>High frequency of phylogenetically diverse reductive dehalogenase-homologous genes in deep subseafloor sedimentary metagenomes.</title>
        <authorList>
            <person name="Kawai M."/>
            <person name="Futagami T."/>
            <person name="Toyoda A."/>
            <person name="Takaki Y."/>
            <person name="Nishi S."/>
            <person name="Hori S."/>
            <person name="Arai W."/>
            <person name="Tsubouchi T."/>
            <person name="Morono Y."/>
            <person name="Uchiyama I."/>
            <person name="Ito T."/>
            <person name="Fujiyama A."/>
            <person name="Inagaki F."/>
            <person name="Takami H."/>
        </authorList>
    </citation>
    <scope>NUCLEOTIDE SEQUENCE</scope>
    <source>
        <strain evidence="3">Expedition CK06-06</strain>
    </source>
</reference>
<dbReference type="Pfam" id="PF02834">
    <property type="entry name" value="LigT_PEase"/>
    <property type="match status" value="1"/>
</dbReference>
<accession>X1LFL8</accession>
<dbReference type="NCBIfam" id="TIGR02258">
    <property type="entry name" value="2_5_ligase"/>
    <property type="match status" value="1"/>
</dbReference>
<gene>
    <name evidence="3" type="ORF">S06H3_11958</name>
</gene>
<protein>
    <recommendedName>
        <fullName evidence="2">Phosphoesterase HXTX domain-containing protein</fullName>
    </recommendedName>
</protein>
<dbReference type="PANTHER" id="PTHR35561:SF1">
    <property type="entry name" value="RNA 2',3'-CYCLIC PHOSPHODIESTERASE"/>
    <property type="match status" value="1"/>
</dbReference>
<dbReference type="InterPro" id="IPR014051">
    <property type="entry name" value="Phosphoesterase_HXTX"/>
</dbReference>
<feature type="non-terminal residue" evidence="3">
    <location>
        <position position="1"/>
    </location>
</feature>
<organism evidence="3">
    <name type="scientific">marine sediment metagenome</name>
    <dbReference type="NCBI Taxonomy" id="412755"/>
    <lineage>
        <taxon>unclassified sequences</taxon>
        <taxon>metagenomes</taxon>
        <taxon>ecological metagenomes</taxon>
    </lineage>
</organism>
<comment type="caution">
    <text evidence="3">The sequence shown here is derived from an EMBL/GenBank/DDBJ whole genome shotgun (WGS) entry which is preliminary data.</text>
</comment>
<evidence type="ECO:0000256" key="1">
    <source>
        <dbReference type="ARBA" id="ARBA00022801"/>
    </source>
</evidence>
<dbReference type="InterPro" id="IPR009097">
    <property type="entry name" value="Cyclic_Pdiesterase"/>
</dbReference>
<dbReference type="SUPFAM" id="SSF55144">
    <property type="entry name" value="LigT-like"/>
    <property type="match status" value="1"/>
</dbReference>
<name>X1LFL8_9ZZZZ</name>